<evidence type="ECO:0000259" key="1">
    <source>
        <dbReference type="Pfam" id="PF07045"/>
    </source>
</evidence>
<dbReference type="EMBL" id="UOFK01000167">
    <property type="protein sequence ID" value="VAW78818.1"/>
    <property type="molecule type" value="Genomic_DNA"/>
</dbReference>
<dbReference type="InterPro" id="IPR011008">
    <property type="entry name" value="Dimeric_a/b-barrel"/>
</dbReference>
<sequence>MDTVLITVGKLDPAGEAAYAQYADAVLPLLDRAGGRMLGRFQFQEGLVGENFPDIVFAMSFPDTAAIRDVLSCDEYTRLIPLRDAAFCELKTFIGSGL</sequence>
<name>A0A3B0YD80_9ZZZZ</name>
<protein>
    <recommendedName>
        <fullName evidence="1">DUF1330 domain-containing protein</fullName>
    </recommendedName>
</protein>
<feature type="domain" description="DUF1330" evidence="1">
    <location>
        <begin position="9"/>
        <end position="86"/>
    </location>
</feature>
<dbReference type="Gene3D" id="3.30.70.100">
    <property type="match status" value="1"/>
</dbReference>
<reference evidence="2" key="1">
    <citation type="submission" date="2018-06" db="EMBL/GenBank/DDBJ databases">
        <authorList>
            <person name="Zhirakovskaya E."/>
        </authorList>
    </citation>
    <scope>NUCLEOTIDE SEQUENCE</scope>
</reference>
<organism evidence="2">
    <name type="scientific">hydrothermal vent metagenome</name>
    <dbReference type="NCBI Taxonomy" id="652676"/>
    <lineage>
        <taxon>unclassified sequences</taxon>
        <taxon>metagenomes</taxon>
        <taxon>ecological metagenomes</taxon>
    </lineage>
</organism>
<dbReference type="InterPro" id="IPR010753">
    <property type="entry name" value="DUF1330"/>
</dbReference>
<dbReference type="Pfam" id="PF07045">
    <property type="entry name" value="DUF1330"/>
    <property type="match status" value="1"/>
</dbReference>
<accession>A0A3B0YD80</accession>
<gene>
    <name evidence="2" type="ORF">MNBD_GAMMA13-2150</name>
</gene>
<proteinExistence type="predicted"/>
<dbReference type="AlphaFoldDB" id="A0A3B0YD80"/>
<dbReference type="SUPFAM" id="SSF54909">
    <property type="entry name" value="Dimeric alpha+beta barrel"/>
    <property type="match status" value="1"/>
</dbReference>
<evidence type="ECO:0000313" key="2">
    <source>
        <dbReference type="EMBL" id="VAW78818.1"/>
    </source>
</evidence>